<feature type="transmembrane region" description="Helical" evidence="8">
    <location>
        <begin position="249"/>
        <end position="268"/>
    </location>
</feature>
<keyword evidence="3" id="KW-1003">Cell membrane</keyword>
<feature type="transmembrane region" description="Helical" evidence="8">
    <location>
        <begin position="280"/>
        <end position="301"/>
    </location>
</feature>
<dbReference type="RefSeq" id="WP_013703631.1">
    <property type="nucleotide sequence ID" value="NC_015387.1"/>
</dbReference>
<evidence type="ECO:0000256" key="8">
    <source>
        <dbReference type="SAM" id="Phobius"/>
    </source>
</evidence>
<gene>
    <name evidence="10" type="ordered locus">Marky_0833</name>
</gene>
<feature type="transmembrane region" description="Helical" evidence="8">
    <location>
        <begin position="338"/>
        <end position="360"/>
    </location>
</feature>
<dbReference type="GO" id="GO:0022857">
    <property type="term" value="F:transmembrane transporter activity"/>
    <property type="evidence" value="ECO:0007669"/>
    <property type="project" value="InterPro"/>
</dbReference>
<dbReference type="PROSITE" id="PS50850">
    <property type="entry name" value="MFS"/>
    <property type="match status" value="1"/>
</dbReference>
<name>F2NNZ2_MARHT</name>
<feature type="transmembrane region" description="Helical" evidence="8">
    <location>
        <begin position="221"/>
        <end position="243"/>
    </location>
</feature>
<dbReference type="Pfam" id="PF05977">
    <property type="entry name" value="MFS_3"/>
    <property type="match status" value="1"/>
</dbReference>
<feature type="transmembrane region" description="Helical" evidence="8">
    <location>
        <begin position="138"/>
        <end position="160"/>
    </location>
</feature>
<organism evidence="10 11">
    <name type="scientific">Marinithermus hydrothermalis (strain DSM 14884 / JCM 11576 / T1)</name>
    <dbReference type="NCBI Taxonomy" id="869210"/>
    <lineage>
        <taxon>Bacteria</taxon>
        <taxon>Thermotogati</taxon>
        <taxon>Deinococcota</taxon>
        <taxon>Deinococci</taxon>
        <taxon>Thermales</taxon>
        <taxon>Thermaceae</taxon>
        <taxon>Marinithermus</taxon>
    </lineage>
</organism>
<dbReference type="STRING" id="869210.Marky_0833"/>
<dbReference type="PANTHER" id="PTHR23513:SF6">
    <property type="entry name" value="MAJOR FACILITATOR SUPERFAMILY ASSOCIATED DOMAIN-CONTAINING PROTEIN"/>
    <property type="match status" value="1"/>
</dbReference>
<dbReference type="AlphaFoldDB" id="F2NNZ2"/>
<dbReference type="Gene3D" id="1.20.1250.20">
    <property type="entry name" value="MFS general substrate transporter like domains"/>
    <property type="match status" value="1"/>
</dbReference>
<evidence type="ECO:0000313" key="10">
    <source>
        <dbReference type="EMBL" id="AEB11580.1"/>
    </source>
</evidence>
<feature type="transmembrane region" description="Helical" evidence="8">
    <location>
        <begin position="366"/>
        <end position="388"/>
    </location>
</feature>
<feature type="transmembrane region" description="Helical" evidence="8">
    <location>
        <begin position="42"/>
        <end position="63"/>
    </location>
</feature>
<feature type="compositionally biased region" description="Basic and acidic residues" evidence="7">
    <location>
        <begin position="408"/>
        <end position="417"/>
    </location>
</feature>
<dbReference type="SUPFAM" id="SSF103473">
    <property type="entry name" value="MFS general substrate transporter"/>
    <property type="match status" value="1"/>
</dbReference>
<evidence type="ECO:0000256" key="5">
    <source>
        <dbReference type="ARBA" id="ARBA00022989"/>
    </source>
</evidence>
<evidence type="ECO:0000256" key="3">
    <source>
        <dbReference type="ARBA" id="ARBA00022475"/>
    </source>
</evidence>
<dbReference type="InterPro" id="IPR010290">
    <property type="entry name" value="TM_effector"/>
</dbReference>
<feature type="domain" description="Major facilitator superfamily (MFS) profile" evidence="9">
    <location>
        <begin position="212"/>
        <end position="417"/>
    </location>
</feature>
<proteinExistence type="predicted"/>
<evidence type="ECO:0000259" key="9">
    <source>
        <dbReference type="PROSITE" id="PS50850"/>
    </source>
</evidence>
<dbReference type="eggNOG" id="COG2814">
    <property type="taxonomic scope" value="Bacteria"/>
</dbReference>
<dbReference type="InterPro" id="IPR036259">
    <property type="entry name" value="MFS_trans_sf"/>
</dbReference>
<evidence type="ECO:0000256" key="7">
    <source>
        <dbReference type="SAM" id="MobiDB-lite"/>
    </source>
</evidence>
<dbReference type="EMBL" id="CP002630">
    <property type="protein sequence ID" value="AEB11580.1"/>
    <property type="molecule type" value="Genomic_DNA"/>
</dbReference>
<keyword evidence="5 8" id="KW-1133">Transmembrane helix</keyword>
<evidence type="ECO:0000256" key="1">
    <source>
        <dbReference type="ARBA" id="ARBA00004651"/>
    </source>
</evidence>
<dbReference type="CDD" id="cd06173">
    <property type="entry name" value="MFS_MefA_like"/>
    <property type="match status" value="1"/>
</dbReference>
<feature type="transmembrane region" description="Helical" evidence="8">
    <location>
        <begin position="307"/>
        <end position="326"/>
    </location>
</feature>
<dbReference type="PANTHER" id="PTHR23513">
    <property type="entry name" value="INTEGRAL MEMBRANE EFFLUX PROTEIN-RELATED"/>
    <property type="match status" value="1"/>
</dbReference>
<evidence type="ECO:0000256" key="4">
    <source>
        <dbReference type="ARBA" id="ARBA00022692"/>
    </source>
</evidence>
<dbReference type="InterPro" id="IPR020846">
    <property type="entry name" value="MFS_dom"/>
</dbReference>
<dbReference type="HOGENOM" id="CLU_034180_15_2_0"/>
<evidence type="ECO:0000256" key="2">
    <source>
        <dbReference type="ARBA" id="ARBA00022448"/>
    </source>
</evidence>
<keyword evidence="6 8" id="KW-0472">Membrane</keyword>
<accession>F2NNZ2</accession>
<keyword evidence="2" id="KW-0813">Transport</keyword>
<dbReference type="KEGG" id="mhd:Marky_0833"/>
<reference evidence="10 11" key="1">
    <citation type="journal article" date="2012" name="Stand. Genomic Sci.">
        <title>Complete genome sequence of the aerobic, heterotroph Marinithermus hydrothermalis type strain (T1(T)) from a deep-sea hydrothermal vent chimney.</title>
        <authorList>
            <person name="Copeland A."/>
            <person name="Gu W."/>
            <person name="Yasawong M."/>
            <person name="Lapidus A."/>
            <person name="Lucas S."/>
            <person name="Deshpande S."/>
            <person name="Pagani I."/>
            <person name="Tapia R."/>
            <person name="Cheng J.F."/>
            <person name="Goodwin L.A."/>
            <person name="Pitluck S."/>
            <person name="Liolios K."/>
            <person name="Ivanova N."/>
            <person name="Mavromatis K."/>
            <person name="Mikhailova N."/>
            <person name="Pati A."/>
            <person name="Chen A."/>
            <person name="Palaniappan K."/>
            <person name="Land M."/>
            <person name="Pan C."/>
            <person name="Brambilla E.M."/>
            <person name="Rohde M."/>
            <person name="Tindall B.J."/>
            <person name="Sikorski J."/>
            <person name="Goker M."/>
            <person name="Detter J.C."/>
            <person name="Bristow J."/>
            <person name="Eisen J.A."/>
            <person name="Markowitz V."/>
            <person name="Hugenholtz P."/>
            <person name="Kyrpides N.C."/>
            <person name="Klenk H.P."/>
            <person name="Woyke T."/>
        </authorList>
    </citation>
    <scope>NUCLEOTIDE SEQUENCE [LARGE SCALE GENOMIC DNA]</scope>
    <source>
        <strain evidence="11">DSM 14884 / JCM 11576 / T1</strain>
    </source>
</reference>
<protein>
    <submittedName>
        <fullName evidence="10">Major facilitator superfamily MFS_1</fullName>
    </submittedName>
</protein>
<feature type="region of interest" description="Disordered" evidence="7">
    <location>
        <begin position="394"/>
        <end position="417"/>
    </location>
</feature>
<keyword evidence="4 8" id="KW-0812">Transmembrane</keyword>
<dbReference type="OrthoDB" id="7055052at2"/>
<sequence length="417" mass="43707">MWSALKYKRFAYLFGALLASEAAHRFYRIALLVMVYTLTENALWVSATLAAQLLASVLLGPMLSAWADARDRKGLLAGAVLVKGGVVLAVLLLGMRLPLLLLALVFLLEGARSLYRAVVHAVVPELVPEKHMDAANGLVVFSGRFAETVFVGLAGVLVAWGGAELAFGSSAALYLLAMLLLAGLPSLPSTRPAQGGYFQRVREGVGHVLTHPTVRQVVGTLFAAAMFGSVETVLGVVLAVGVLGVGSAGFGLMEGAMALGAILGTFIIPHLTNRLPRERVFFGALIVFGLFEASIGAFPLFAWVLAAYFVSGLLNVAFLIPARTMLQLNTPNELRTRVFAAFAAVMDTAVLIGVTAGGALEKGFGAPTTFVIAGLSVSTVALIAAVFARRATLPAPSVPPPGRSTSESPERPRGEDP</sequence>
<dbReference type="Proteomes" id="UP000007030">
    <property type="component" value="Chromosome"/>
</dbReference>
<evidence type="ECO:0000313" key="11">
    <source>
        <dbReference type="Proteomes" id="UP000007030"/>
    </source>
</evidence>
<feature type="transmembrane region" description="Helical" evidence="8">
    <location>
        <begin position="166"/>
        <end position="184"/>
    </location>
</feature>
<keyword evidence="11" id="KW-1185">Reference proteome</keyword>
<evidence type="ECO:0000256" key="6">
    <source>
        <dbReference type="ARBA" id="ARBA00023136"/>
    </source>
</evidence>
<comment type="subcellular location">
    <subcellularLocation>
        <location evidence="1">Cell membrane</location>
        <topology evidence="1">Multi-pass membrane protein</topology>
    </subcellularLocation>
</comment>
<dbReference type="GO" id="GO:0005886">
    <property type="term" value="C:plasma membrane"/>
    <property type="evidence" value="ECO:0007669"/>
    <property type="project" value="UniProtKB-SubCell"/>
</dbReference>